<feature type="transmembrane region" description="Helical" evidence="8">
    <location>
        <begin position="606"/>
        <end position="630"/>
    </location>
</feature>
<proteinExistence type="predicted"/>
<reference evidence="10 11" key="1">
    <citation type="submission" date="2018-08" db="EMBL/GenBank/DDBJ databases">
        <title>Fulvimarina sp. 85, whole genome shotgun sequence.</title>
        <authorList>
            <person name="Tuo L."/>
        </authorList>
    </citation>
    <scope>NUCLEOTIDE SEQUENCE [LARGE SCALE GENOMIC DNA]</scope>
    <source>
        <strain evidence="10 11">85</strain>
    </source>
</reference>
<evidence type="ECO:0000256" key="7">
    <source>
        <dbReference type="SAM" id="MobiDB-lite"/>
    </source>
</evidence>
<dbReference type="Gene3D" id="3.90.550.10">
    <property type="entry name" value="Spore Coat Polysaccharide Biosynthesis Protein SpsA, Chain A"/>
    <property type="match status" value="1"/>
</dbReference>
<keyword evidence="6 8" id="KW-0472">Membrane</keyword>
<dbReference type="GO" id="GO:0016020">
    <property type="term" value="C:membrane"/>
    <property type="evidence" value="ECO:0007669"/>
    <property type="project" value="UniProtKB-SubCell"/>
</dbReference>
<dbReference type="PANTHER" id="PTHR43867">
    <property type="entry name" value="CELLULOSE SYNTHASE CATALYTIC SUBUNIT A [UDP-FORMING]"/>
    <property type="match status" value="1"/>
</dbReference>
<keyword evidence="11" id="KW-1185">Reference proteome</keyword>
<evidence type="ECO:0000313" key="10">
    <source>
        <dbReference type="EMBL" id="RFC65108.1"/>
    </source>
</evidence>
<sequence>MKFGSSPSCALACPGAAAPTSPARARIVQTFNARARISRFGLFVGSSIACTLQLQGTAGSIAPRSVRRVAYWVVYSVSVVEPDLIAGGRTLPFAIDAAPPCPAPRWKIRLPSIAKLSEDAGSSVDPLLDDLSARLSLGARDIAHARQRALANGTDLAAELIANRVVGAEDYARGASACLGIPVEAPGPDHLVLMERQGGCGPIPGALETSTTDLEHRIFFHPRIEELSALKSILAKDPALAARCRVTTEAKIRERRFQTDEKQRLERATLSLSAERIDQSARIVLSAGQGAALALLLAVLAFGLATRFWTIVLIVHLVCAFWFTAWVCLRAVAAFARHRAPPAPHSPSEEPAPIYTVVVPLHHEHEMVAALVANLDALDWPKSRTEIFLVCEADDHGTIEPCRRHTADKPQFCVVTVPPGSPRTKPKALNHVLPIARGRYLVLYDAEDRPHPGQLVEASDRYRSAGERLACLQSPLVVTNGGERFLPAVFAMEYAAQFRALLPFLAGETLPVPLGGTSNHFRVDHLRAVGGWDSHNVTEDADLGIRLGRQGYEIGTLSLPTFEEAPETLPIWFRQRTRWLKGWLQTYAVHMRDPVRLYRELGFRRFAAFQLIFHGMVSSALLFPFAFLFLAMTMSMLRQTGWPSLLSTDLLILDMLILAGGYGSFVALVWRGSAPSEWQGSLRFLPLVPLYWLLVSAASYRAVWQLFLRPHDWEKTPHGLAARADKRDPRHRIEPIFDIPGPSWEGPEQTFGRAAG</sequence>
<evidence type="ECO:0000313" key="11">
    <source>
        <dbReference type="Proteomes" id="UP000264310"/>
    </source>
</evidence>
<keyword evidence="5 8" id="KW-1133">Transmembrane helix</keyword>
<feature type="transmembrane region" description="Helical" evidence="8">
    <location>
        <begin position="650"/>
        <end position="670"/>
    </location>
</feature>
<evidence type="ECO:0000256" key="8">
    <source>
        <dbReference type="SAM" id="Phobius"/>
    </source>
</evidence>
<feature type="transmembrane region" description="Helical" evidence="8">
    <location>
        <begin position="682"/>
        <end position="703"/>
    </location>
</feature>
<comment type="caution">
    <text evidence="10">The sequence shown here is derived from an EMBL/GenBank/DDBJ whole genome shotgun (WGS) entry which is preliminary data.</text>
</comment>
<dbReference type="SUPFAM" id="SSF53448">
    <property type="entry name" value="Nucleotide-diphospho-sugar transferases"/>
    <property type="match status" value="1"/>
</dbReference>
<dbReference type="EMBL" id="QURL01000002">
    <property type="protein sequence ID" value="RFC65108.1"/>
    <property type="molecule type" value="Genomic_DNA"/>
</dbReference>
<evidence type="ECO:0000256" key="4">
    <source>
        <dbReference type="ARBA" id="ARBA00022692"/>
    </source>
</evidence>
<dbReference type="PANTHER" id="PTHR43867:SF2">
    <property type="entry name" value="CELLULOSE SYNTHASE CATALYTIC SUBUNIT A [UDP-FORMING]"/>
    <property type="match status" value="1"/>
</dbReference>
<dbReference type="Pfam" id="PF13632">
    <property type="entry name" value="Glyco_trans_2_3"/>
    <property type="match status" value="1"/>
</dbReference>
<dbReference type="AlphaFoldDB" id="A0A371X7C3"/>
<feature type="transmembrane region" description="Helical" evidence="8">
    <location>
        <begin position="283"/>
        <end position="302"/>
    </location>
</feature>
<gene>
    <name evidence="10" type="ORF">DYI37_04410</name>
</gene>
<evidence type="ECO:0000256" key="2">
    <source>
        <dbReference type="ARBA" id="ARBA00022676"/>
    </source>
</evidence>
<comment type="subcellular location">
    <subcellularLocation>
        <location evidence="1">Membrane</location>
        <topology evidence="1">Multi-pass membrane protein</topology>
    </subcellularLocation>
</comment>
<protein>
    <submittedName>
        <fullName evidence="10">Glycosyltransferase</fullName>
    </submittedName>
</protein>
<dbReference type="Proteomes" id="UP000264310">
    <property type="component" value="Unassembled WGS sequence"/>
</dbReference>
<feature type="domain" description="Glycosyltransferase 2-like" evidence="9">
    <location>
        <begin position="441"/>
        <end position="630"/>
    </location>
</feature>
<organism evidence="10 11">
    <name type="scientific">Fulvimarina endophytica</name>
    <dbReference type="NCBI Taxonomy" id="2293836"/>
    <lineage>
        <taxon>Bacteria</taxon>
        <taxon>Pseudomonadati</taxon>
        <taxon>Pseudomonadota</taxon>
        <taxon>Alphaproteobacteria</taxon>
        <taxon>Hyphomicrobiales</taxon>
        <taxon>Aurantimonadaceae</taxon>
        <taxon>Fulvimarina</taxon>
    </lineage>
</organism>
<evidence type="ECO:0000256" key="1">
    <source>
        <dbReference type="ARBA" id="ARBA00004141"/>
    </source>
</evidence>
<keyword evidence="4 8" id="KW-0812">Transmembrane</keyword>
<keyword evidence="2" id="KW-0328">Glycosyltransferase</keyword>
<keyword evidence="3 10" id="KW-0808">Transferase</keyword>
<dbReference type="InterPro" id="IPR029044">
    <property type="entry name" value="Nucleotide-diphossugar_trans"/>
</dbReference>
<evidence type="ECO:0000259" key="9">
    <source>
        <dbReference type="Pfam" id="PF13632"/>
    </source>
</evidence>
<dbReference type="GO" id="GO:0016757">
    <property type="term" value="F:glycosyltransferase activity"/>
    <property type="evidence" value="ECO:0007669"/>
    <property type="project" value="UniProtKB-KW"/>
</dbReference>
<evidence type="ECO:0000256" key="3">
    <source>
        <dbReference type="ARBA" id="ARBA00022679"/>
    </source>
</evidence>
<dbReference type="InterPro" id="IPR001173">
    <property type="entry name" value="Glyco_trans_2-like"/>
</dbReference>
<accession>A0A371X7C3</accession>
<feature type="region of interest" description="Disordered" evidence="7">
    <location>
        <begin position="737"/>
        <end position="756"/>
    </location>
</feature>
<name>A0A371X7C3_9HYPH</name>
<dbReference type="InterPro" id="IPR050321">
    <property type="entry name" value="Glycosyltr_2/OpgH_subfam"/>
</dbReference>
<evidence type="ECO:0000256" key="6">
    <source>
        <dbReference type="ARBA" id="ARBA00023136"/>
    </source>
</evidence>
<feature type="transmembrane region" description="Helical" evidence="8">
    <location>
        <begin position="308"/>
        <end position="329"/>
    </location>
</feature>
<evidence type="ECO:0000256" key="5">
    <source>
        <dbReference type="ARBA" id="ARBA00022989"/>
    </source>
</evidence>